<evidence type="ECO:0000256" key="5">
    <source>
        <dbReference type="ARBA" id="ARBA00022962"/>
    </source>
</evidence>
<reference evidence="14" key="1">
    <citation type="submission" date="2016-10" db="EMBL/GenBank/DDBJ databases">
        <authorList>
            <person name="Varghese N."/>
            <person name="Submissions S."/>
        </authorList>
    </citation>
    <scope>NUCLEOTIDE SEQUENCE [LARGE SCALE GENOMIC DNA]</scope>
    <source>
        <strain evidence="14">DSM 26348</strain>
    </source>
</reference>
<evidence type="ECO:0000256" key="11">
    <source>
        <dbReference type="PIRSR" id="PIRSR000495-1"/>
    </source>
</evidence>
<comment type="function">
    <text evidence="10">IGPS catalyzes the conversion of PRFAR and glutamine to IGP, AICAR and glutamate. The HisH subunit catalyzes the hydrolysis of glutamine to glutamate and ammonia as part of the synthesis of IGP and AICAR. The resulting ammonia molecule is channeled to the active site of HisF.</text>
</comment>
<feature type="active site" evidence="10 11">
    <location>
        <position position="186"/>
    </location>
</feature>
<dbReference type="EC" id="4.3.2.10" evidence="10"/>
<dbReference type="OrthoDB" id="9807137at2"/>
<protein>
    <recommendedName>
        <fullName evidence="10">Imidazole glycerol phosphate synthase subunit HisH</fullName>
        <ecNumber evidence="10">4.3.2.10</ecNumber>
    </recommendedName>
    <alternativeName>
        <fullName evidence="10">IGP synthase glutaminase subunit</fullName>
        <ecNumber evidence="10">3.5.1.2</ecNumber>
    </alternativeName>
    <alternativeName>
        <fullName evidence="10">IGP synthase subunit HisH</fullName>
    </alternativeName>
    <alternativeName>
        <fullName evidence="10">ImGP synthase subunit HisH</fullName>
        <shortName evidence="10">IGPS subunit HisH</shortName>
    </alternativeName>
</protein>
<gene>
    <name evidence="10" type="primary">hisH</name>
    <name evidence="13" type="ORF">SAMN05421753_103306</name>
</gene>
<evidence type="ECO:0000256" key="10">
    <source>
        <dbReference type="HAMAP-Rule" id="MF_00278"/>
    </source>
</evidence>
<dbReference type="EMBL" id="FOQD01000003">
    <property type="protein sequence ID" value="SFH87466.1"/>
    <property type="molecule type" value="Genomic_DNA"/>
</dbReference>
<keyword evidence="4 10" id="KW-0378">Hydrolase</keyword>
<evidence type="ECO:0000313" key="13">
    <source>
        <dbReference type="EMBL" id="SFH87466.1"/>
    </source>
</evidence>
<dbReference type="CDD" id="cd01748">
    <property type="entry name" value="GATase1_IGP_Synthase"/>
    <property type="match status" value="1"/>
</dbReference>
<proteinExistence type="inferred from homology"/>
<dbReference type="NCBIfam" id="TIGR01855">
    <property type="entry name" value="IMP_synth_hisH"/>
    <property type="match status" value="1"/>
</dbReference>
<dbReference type="InterPro" id="IPR029062">
    <property type="entry name" value="Class_I_gatase-like"/>
</dbReference>
<comment type="catalytic activity">
    <reaction evidence="8 10">
        <text>5-[(5-phospho-1-deoxy-D-ribulos-1-ylimino)methylamino]-1-(5-phospho-beta-D-ribosyl)imidazole-4-carboxamide + L-glutamine = D-erythro-1-(imidazol-4-yl)glycerol 3-phosphate + 5-amino-1-(5-phospho-beta-D-ribosyl)imidazole-4-carboxamide + L-glutamate + H(+)</text>
        <dbReference type="Rhea" id="RHEA:24793"/>
        <dbReference type="ChEBI" id="CHEBI:15378"/>
        <dbReference type="ChEBI" id="CHEBI:29985"/>
        <dbReference type="ChEBI" id="CHEBI:58278"/>
        <dbReference type="ChEBI" id="CHEBI:58359"/>
        <dbReference type="ChEBI" id="CHEBI:58475"/>
        <dbReference type="ChEBI" id="CHEBI:58525"/>
        <dbReference type="EC" id="4.3.2.10"/>
    </reaction>
</comment>
<dbReference type="UniPathway" id="UPA00031">
    <property type="reaction ID" value="UER00010"/>
</dbReference>
<dbReference type="InterPro" id="IPR017926">
    <property type="entry name" value="GATASE"/>
</dbReference>
<name>A0A1I3DL92_9PLAN</name>
<dbReference type="PIRSF" id="PIRSF000495">
    <property type="entry name" value="Amidotransf_hisH"/>
    <property type="match status" value="1"/>
</dbReference>
<dbReference type="STRING" id="1576369.SAMN05421753_103306"/>
<comment type="subunit">
    <text evidence="2 10">Heterodimer of HisH and HisF.</text>
</comment>
<evidence type="ECO:0000256" key="2">
    <source>
        <dbReference type="ARBA" id="ARBA00011152"/>
    </source>
</evidence>
<keyword evidence="14" id="KW-1185">Reference proteome</keyword>
<comment type="subcellular location">
    <subcellularLocation>
        <location evidence="10">Cytoplasm</location>
    </subcellularLocation>
</comment>
<keyword evidence="6 10" id="KW-0368">Histidine biosynthesis</keyword>
<dbReference type="GO" id="GO:0016829">
    <property type="term" value="F:lyase activity"/>
    <property type="evidence" value="ECO:0007669"/>
    <property type="project" value="UniProtKB-KW"/>
</dbReference>
<evidence type="ECO:0000259" key="12">
    <source>
        <dbReference type="Pfam" id="PF00117"/>
    </source>
</evidence>
<dbReference type="PROSITE" id="PS51273">
    <property type="entry name" value="GATASE_TYPE_1"/>
    <property type="match status" value="1"/>
</dbReference>
<keyword evidence="13" id="KW-0808">Transferase</keyword>
<dbReference type="GO" id="GO:0000107">
    <property type="term" value="F:imidazoleglycerol-phosphate synthase activity"/>
    <property type="evidence" value="ECO:0007669"/>
    <property type="project" value="UniProtKB-UniRule"/>
</dbReference>
<keyword evidence="10" id="KW-0963">Cytoplasm</keyword>
<evidence type="ECO:0000256" key="1">
    <source>
        <dbReference type="ARBA" id="ARBA00005091"/>
    </source>
</evidence>
<organism evidence="13 14">
    <name type="scientific">Planctomicrobium piriforme</name>
    <dbReference type="NCBI Taxonomy" id="1576369"/>
    <lineage>
        <taxon>Bacteria</taxon>
        <taxon>Pseudomonadati</taxon>
        <taxon>Planctomycetota</taxon>
        <taxon>Planctomycetia</taxon>
        <taxon>Planctomycetales</taxon>
        <taxon>Planctomycetaceae</taxon>
        <taxon>Planctomicrobium</taxon>
    </lineage>
</organism>
<dbReference type="Pfam" id="PF00117">
    <property type="entry name" value="GATase"/>
    <property type="match status" value="1"/>
</dbReference>
<accession>A0A1I3DL92</accession>
<keyword evidence="7 10" id="KW-0456">Lyase</keyword>
<dbReference type="PANTHER" id="PTHR42701">
    <property type="entry name" value="IMIDAZOLE GLYCEROL PHOSPHATE SYNTHASE SUBUNIT HISH"/>
    <property type="match status" value="1"/>
</dbReference>
<dbReference type="SUPFAM" id="SSF52317">
    <property type="entry name" value="Class I glutamine amidotransferase-like"/>
    <property type="match status" value="1"/>
</dbReference>
<dbReference type="PROSITE" id="PS51274">
    <property type="entry name" value="GATASE_COBBQ"/>
    <property type="match status" value="1"/>
</dbReference>
<evidence type="ECO:0000256" key="4">
    <source>
        <dbReference type="ARBA" id="ARBA00022801"/>
    </source>
</evidence>
<evidence type="ECO:0000256" key="6">
    <source>
        <dbReference type="ARBA" id="ARBA00023102"/>
    </source>
</evidence>
<dbReference type="GO" id="GO:0000105">
    <property type="term" value="P:L-histidine biosynthetic process"/>
    <property type="evidence" value="ECO:0007669"/>
    <property type="project" value="UniProtKB-UniRule"/>
</dbReference>
<dbReference type="GO" id="GO:0004359">
    <property type="term" value="F:glutaminase activity"/>
    <property type="evidence" value="ECO:0007669"/>
    <property type="project" value="UniProtKB-EC"/>
</dbReference>
<evidence type="ECO:0000256" key="8">
    <source>
        <dbReference type="ARBA" id="ARBA00047838"/>
    </source>
</evidence>
<comment type="pathway">
    <text evidence="1 10">Amino-acid biosynthesis; L-histidine biosynthesis; L-histidine from 5-phospho-alpha-D-ribose 1-diphosphate: step 5/9.</text>
</comment>
<feature type="active site" description="Nucleophile" evidence="10 11">
    <location>
        <position position="79"/>
    </location>
</feature>
<dbReference type="InterPro" id="IPR010139">
    <property type="entry name" value="Imidazole-glycPsynth_HisH"/>
</dbReference>
<evidence type="ECO:0000256" key="3">
    <source>
        <dbReference type="ARBA" id="ARBA00022605"/>
    </source>
</evidence>
<dbReference type="GO" id="GO:0005737">
    <property type="term" value="C:cytoplasm"/>
    <property type="evidence" value="ECO:0007669"/>
    <property type="project" value="UniProtKB-SubCell"/>
</dbReference>
<sequence>MIGIIDYGMGNLRSVQKAFEHLGTPAEFVASPRELQDLDGVILPGVGAFRDAIAELRRHDFVSAIHDYVACGRPLLGICLGQQLLFDRSYEDGEYEGLGLIAGDVIRFQSEPGLKIPHMGWNSLEVTRPHPLLAEISTGDYVYFVHSYHVRPTDENVVLAHTRHGHQAFASIVGQGNITATQFHPEKSQRVGLKLLQNFAEMVSAAVAS</sequence>
<evidence type="ECO:0000256" key="7">
    <source>
        <dbReference type="ARBA" id="ARBA00023239"/>
    </source>
</evidence>
<dbReference type="Gene3D" id="3.40.50.880">
    <property type="match status" value="1"/>
</dbReference>
<feature type="active site" evidence="10 11">
    <location>
        <position position="184"/>
    </location>
</feature>
<keyword evidence="3 10" id="KW-0028">Amino-acid biosynthesis</keyword>
<keyword evidence="5 10" id="KW-0315">Glutamine amidotransferase</keyword>
<dbReference type="HAMAP" id="MF_00278">
    <property type="entry name" value="HisH"/>
    <property type="match status" value="1"/>
</dbReference>
<dbReference type="AlphaFoldDB" id="A0A1I3DL92"/>
<comment type="catalytic activity">
    <reaction evidence="9 10">
        <text>L-glutamine + H2O = L-glutamate + NH4(+)</text>
        <dbReference type="Rhea" id="RHEA:15889"/>
        <dbReference type="ChEBI" id="CHEBI:15377"/>
        <dbReference type="ChEBI" id="CHEBI:28938"/>
        <dbReference type="ChEBI" id="CHEBI:29985"/>
        <dbReference type="ChEBI" id="CHEBI:58359"/>
        <dbReference type="EC" id="3.5.1.2"/>
    </reaction>
</comment>
<dbReference type="EC" id="3.5.1.2" evidence="10"/>
<dbReference type="Proteomes" id="UP000199518">
    <property type="component" value="Unassembled WGS sequence"/>
</dbReference>
<evidence type="ECO:0000313" key="14">
    <source>
        <dbReference type="Proteomes" id="UP000199518"/>
    </source>
</evidence>
<feature type="domain" description="Glutamine amidotransferase" evidence="12">
    <location>
        <begin position="4"/>
        <end position="200"/>
    </location>
</feature>
<dbReference type="PANTHER" id="PTHR42701:SF1">
    <property type="entry name" value="IMIDAZOLE GLYCEROL PHOSPHATE SYNTHASE SUBUNIT HISH"/>
    <property type="match status" value="1"/>
</dbReference>
<dbReference type="RefSeq" id="WP_092048325.1">
    <property type="nucleotide sequence ID" value="NZ_FOQD01000003.1"/>
</dbReference>
<evidence type="ECO:0000256" key="9">
    <source>
        <dbReference type="ARBA" id="ARBA00049534"/>
    </source>
</evidence>